<dbReference type="Pfam" id="PF00345">
    <property type="entry name" value="PapD_N"/>
    <property type="match status" value="1"/>
</dbReference>
<name>A0A1U6I3S0_9SPHN</name>
<gene>
    <name evidence="2" type="ORF">SAMN06295987_104124</name>
</gene>
<accession>A0A1U6I3S0</accession>
<feature type="domain" description="Pili assembly chaperone N-terminal" evidence="1">
    <location>
        <begin position="45"/>
        <end position="157"/>
    </location>
</feature>
<dbReference type="Gene3D" id="2.60.40.10">
    <property type="entry name" value="Immunoglobulins"/>
    <property type="match status" value="1"/>
</dbReference>
<keyword evidence="3" id="KW-1185">Reference proteome</keyword>
<dbReference type="GO" id="GO:0071555">
    <property type="term" value="P:cell wall organization"/>
    <property type="evidence" value="ECO:0007669"/>
    <property type="project" value="InterPro"/>
</dbReference>
<evidence type="ECO:0000259" key="1">
    <source>
        <dbReference type="Pfam" id="PF00345"/>
    </source>
</evidence>
<dbReference type="InterPro" id="IPR016147">
    <property type="entry name" value="Pili_assmbl_chaperone_N"/>
</dbReference>
<dbReference type="SUPFAM" id="SSF49354">
    <property type="entry name" value="PapD-like"/>
    <property type="match status" value="1"/>
</dbReference>
<dbReference type="PANTHER" id="PTHR30251">
    <property type="entry name" value="PILUS ASSEMBLY CHAPERONE"/>
    <property type="match status" value="1"/>
</dbReference>
<reference evidence="3" key="1">
    <citation type="submission" date="2017-02" db="EMBL/GenBank/DDBJ databases">
        <authorList>
            <person name="Varghese N."/>
            <person name="Submissions S."/>
        </authorList>
    </citation>
    <scope>NUCLEOTIDE SEQUENCE [LARGE SCALE GENOMIC DNA]</scope>
    <source>
        <strain evidence="3">SM117</strain>
    </source>
</reference>
<dbReference type="GO" id="GO:0030288">
    <property type="term" value="C:outer membrane-bounded periplasmic space"/>
    <property type="evidence" value="ECO:0007669"/>
    <property type="project" value="InterPro"/>
</dbReference>
<dbReference type="InterPro" id="IPR050643">
    <property type="entry name" value="Periplasmic_pilus_chap"/>
</dbReference>
<protein>
    <submittedName>
        <fullName evidence="2">Fimbrial chaperone protein</fullName>
    </submittedName>
</protein>
<dbReference type="STRING" id="428990.SAMN06295987_104124"/>
<dbReference type="Proteomes" id="UP000190989">
    <property type="component" value="Unassembled WGS sequence"/>
</dbReference>
<evidence type="ECO:0000313" key="3">
    <source>
        <dbReference type="Proteomes" id="UP000190989"/>
    </source>
</evidence>
<dbReference type="EMBL" id="FVZE01000004">
    <property type="protein sequence ID" value="SLK02666.1"/>
    <property type="molecule type" value="Genomic_DNA"/>
</dbReference>
<dbReference type="PANTHER" id="PTHR30251:SF4">
    <property type="entry name" value="SLR1668 PROTEIN"/>
    <property type="match status" value="1"/>
</dbReference>
<dbReference type="InterPro" id="IPR013783">
    <property type="entry name" value="Ig-like_fold"/>
</dbReference>
<organism evidence="2 3">
    <name type="scientific">Novosphingobium mathurense</name>
    <dbReference type="NCBI Taxonomy" id="428990"/>
    <lineage>
        <taxon>Bacteria</taxon>
        <taxon>Pseudomonadati</taxon>
        <taxon>Pseudomonadota</taxon>
        <taxon>Alphaproteobacteria</taxon>
        <taxon>Sphingomonadales</taxon>
        <taxon>Sphingomonadaceae</taxon>
        <taxon>Novosphingobium</taxon>
    </lineage>
</organism>
<dbReference type="AlphaFoldDB" id="A0A1U6I3S0"/>
<dbReference type="InterPro" id="IPR008962">
    <property type="entry name" value="PapD-like_sf"/>
</dbReference>
<proteinExistence type="predicted"/>
<sequence>MAMGEAKSPEGIAAFLVALALAVLPLRAPAATVMIWPIDPVIGEGRGGTELWLENRGAADVVLQIRVMRWTQEAGSDVHSDQDEVLASPPMVKVGPGVRQLVRLVAGEPLPRDRERAYRIIVDEIPAVADRPEEMQTATALRFRMRYSIPLFVAPEKGKDKREPAMPQVSCRLIDQGRTVQLANSGSMHARLADAVLDAGQETVPIAPGLLGYVLAGSTMEWAVPGKPATTGALRAKVNGDAKQVALGACKPI</sequence>
<evidence type="ECO:0000313" key="2">
    <source>
        <dbReference type="EMBL" id="SLK02666.1"/>
    </source>
</evidence>